<keyword evidence="3" id="KW-1185">Reference proteome</keyword>
<evidence type="ECO:0000313" key="3">
    <source>
        <dbReference type="Proteomes" id="UP000245207"/>
    </source>
</evidence>
<dbReference type="AlphaFoldDB" id="A0A2U1LZV5"/>
<organism evidence="2 3">
    <name type="scientific">Artemisia annua</name>
    <name type="common">Sweet wormwood</name>
    <dbReference type="NCBI Taxonomy" id="35608"/>
    <lineage>
        <taxon>Eukaryota</taxon>
        <taxon>Viridiplantae</taxon>
        <taxon>Streptophyta</taxon>
        <taxon>Embryophyta</taxon>
        <taxon>Tracheophyta</taxon>
        <taxon>Spermatophyta</taxon>
        <taxon>Magnoliopsida</taxon>
        <taxon>eudicotyledons</taxon>
        <taxon>Gunneridae</taxon>
        <taxon>Pentapetalae</taxon>
        <taxon>asterids</taxon>
        <taxon>campanulids</taxon>
        <taxon>Asterales</taxon>
        <taxon>Asteraceae</taxon>
        <taxon>Asteroideae</taxon>
        <taxon>Anthemideae</taxon>
        <taxon>Artemisiinae</taxon>
        <taxon>Artemisia</taxon>
    </lineage>
</organism>
<dbReference type="Pfam" id="PF00118">
    <property type="entry name" value="Cpn60_TCP1"/>
    <property type="match status" value="1"/>
</dbReference>
<dbReference type="InterPro" id="IPR050923">
    <property type="entry name" value="Cell_Proc_Reg/RNA_Proc"/>
</dbReference>
<dbReference type="Proteomes" id="UP000245207">
    <property type="component" value="Unassembled WGS sequence"/>
</dbReference>
<name>A0A2U1LZV5_ARTAN</name>
<dbReference type="Gene3D" id="2.60.200.20">
    <property type="match status" value="1"/>
</dbReference>
<dbReference type="OrthoDB" id="687730at2759"/>
<dbReference type="Gene3D" id="1.10.560.10">
    <property type="entry name" value="GroEL-like equatorial domain"/>
    <property type="match status" value="1"/>
</dbReference>
<dbReference type="PROSITE" id="PS50006">
    <property type="entry name" value="FHA_DOMAIN"/>
    <property type="match status" value="1"/>
</dbReference>
<dbReference type="InterPro" id="IPR002423">
    <property type="entry name" value="Cpn60/GroEL/TCP-1"/>
</dbReference>
<evidence type="ECO:0000259" key="1">
    <source>
        <dbReference type="PROSITE" id="PS50006"/>
    </source>
</evidence>
<gene>
    <name evidence="2" type="ORF">CTI12_AA435900</name>
</gene>
<dbReference type="GO" id="GO:0005524">
    <property type="term" value="F:ATP binding"/>
    <property type="evidence" value="ECO:0007669"/>
    <property type="project" value="InterPro"/>
</dbReference>
<proteinExistence type="predicted"/>
<sequence length="267" mass="29504">MEEENPSSSSTNIKLIIEKGPKEGESIEYKSTKLIKIGRVVRGNTFQIKESGISSNHISIHFDFNKWMLTDLDSSNGTFLNGEKLEPGVPTPLNDADCIKIGELTSIVVKIGMKSQLQYCIMYGGGAVEISCSIAVDAATDKSPGVEQYAITPFADALDAVPMALAENSGLSPIETLSAVKAKHRAHYRRPRKIVPRKGHKMIEVPKPEVVLFMKKDETFRCNETGYRIPVKCVKDRLLKLNIETKSQLEEPFLTAYAASFAMPIRA</sequence>
<dbReference type="SUPFAM" id="SSF49879">
    <property type="entry name" value="SMAD/FHA domain"/>
    <property type="match status" value="1"/>
</dbReference>
<comment type="caution">
    <text evidence="2">The sequence shown here is derived from an EMBL/GenBank/DDBJ whole genome shotgun (WGS) entry which is preliminary data.</text>
</comment>
<dbReference type="SUPFAM" id="SSF48592">
    <property type="entry name" value="GroEL equatorial domain-like"/>
    <property type="match status" value="1"/>
</dbReference>
<dbReference type="PANTHER" id="PTHR23308">
    <property type="entry name" value="NUCLEAR INHIBITOR OF PROTEIN PHOSPHATASE-1"/>
    <property type="match status" value="1"/>
</dbReference>
<dbReference type="InterPro" id="IPR027413">
    <property type="entry name" value="GROEL-like_equatorial_sf"/>
</dbReference>
<dbReference type="EMBL" id="PKPP01007058">
    <property type="protein sequence ID" value="PWA54484.1"/>
    <property type="molecule type" value="Genomic_DNA"/>
</dbReference>
<accession>A0A2U1LZV5</accession>
<reference evidence="2 3" key="1">
    <citation type="journal article" date="2018" name="Mol. Plant">
        <title>The genome of Artemisia annua provides insight into the evolution of Asteraceae family and artemisinin biosynthesis.</title>
        <authorList>
            <person name="Shen Q."/>
            <person name="Zhang L."/>
            <person name="Liao Z."/>
            <person name="Wang S."/>
            <person name="Yan T."/>
            <person name="Shi P."/>
            <person name="Liu M."/>
            <person name="Fu X."/>
            <person name="Pan Q."/>
            <person name="Wang Y."/>
            <person name="Lv Z."/>
            <person name="Lu X."/>
            <person name="Zhang F."/>
            <person name="Jiang W."/>
            <person name="Ma Y."/>
            <person name="Chen M."/>
            <person name="Hao X."/>
            <person name="Li L."/>
            <person name="Tang Y."/>
            <person name="Lv G."/>
            <person name="Zhou Y."/>
            <person name="Sun X."/>
            <person name="Brodelius P.E."/>
            <person name="Rose J.K.C."/>
            <person name="Tang K."/>
        </authorList>
    </citation>
    <scope>NUCLEOTIDE SEQUENCE [LARGE SCALE GENOMIC DNA]</scope>
    <source>
        <strain evidence="3">cv. Huhao1</strain>
        <tissue evidence="2">Leaf</tissue>
    </source>
</reference>
<dbReference type="SMART" id="SM00240">
    <property type="entry name" value="FHA"/>
    <property type="match status" value="1"/>
</dbReference>
<feature type="domain" description="FHA" evidence="1">
    <location>
        <begin position="35"/>
        <end position="85"/>
    </location>
</feature>
<protein>
    <submittedName>
        <fullName evidence="2">SMAD/FHA domain-containing protein</fullName>
    </submittedName>
</protein>
<evidence type="ECO:0000313" key="2">
    <source>
        <dbReference type="EMBL" id="PWA54484.1"/>
    </source>
</evidence>
<dbReference type="Pfam" id="PF00498">
    <property type="entry name" value="FHA"/>
    <property type="match status" value="1"/>
</dbReference>
<dbReference type="STRING" id="35608.A0A2U1LZV5"/>
<dbReference type="InterPro" id="IPR008984">
    <property type="entry name" value="SMAD_FHA_dom_sf"/>
</dbReference>
<dbReference type="InterPro" id="IPR000253">
    <property type="entry name" value="FHA_dom"/>
</dbReference>